<evidence type="ECO:0000256" key="1">
    <source>
        <dbReference type="ARBA" id="ARBA00023172"/>
    </source>
</evidence>
<proteinExistence type="predicted"/>
<evidence type="ECO:0000313" key="3">
    <source>
        <dbReference type="Proteomes" id="UP000494203"/>
    </source>
</evidence>
<gene>
    <name evidence="2" type="ORF">LMG26788_02906</name>
</gene>
<reference evidence="2 3" key="1">
    <citation type="submission" date="2020-04" db="EMBL/GenBank/DDBJ databases">
        <authorList>
            <person name="De Canck E."/>
        </authorList>
    </citation>
    <scope>NUCLEOTIDE SEQUENCE [LARGE SCALE GENOMIC DNA]</scope>
    <source>
        <strain evidence="2 3">LMG 26788</strain>
    </source>
</reference>
<dbReference type="GO" id="GO:0015074">
    <property type="term" value="P:DNA integration"/>
    <property type="evidence" value="ECO:0007669"/>
    <property type="project" value="InterPro"/>
</dbReference>
<keyword evidence="1" id="KW-0233">DNA recombination</keyword>
<keyword evidence="3" id="KW-1185">Reference proteome</keyword>
<sequence>MSAELVLFVPKAEKGAQENLKQFIGLCRNELTAYGRDLDFDVDEWDISAHVQLKGMGNKRTRLRFYTQPSLTLPTPEAMVEPFRSFAKAYIRYTYALRPVKSQNFVLSALRMVHEALVESGKDSPVHLDATLLNRAAQMAGECFEGSAFGTGNQIERIASFLERHRLIMIPSNNWQNPIKRQRDRGRVGKQFDEERAAKLPSEAALEALPKVFRLADETPYVLVSSIAAILCAAPDRINEVLLLPVDCEVRQKQSDGSEAYGLRWWPAKGADPMVKWIVPSMVDVVVDAIAKVRKRTDHARNVARWYEENPSRVYLSTEFEYLRGQEYLKNIEVGRVLFGKDVDRSIINLWYRNKNIQTATIGGVRCYRFVDIERNVLSMLPLHAPWLNKDLGLKYSDALFTVCRNDLAADKATWPGVVATVSINQVNNRLGPKTGSHHETIFSRYGFTEPDGSPIKVTTHQFRHYLNTLAQAGGLSQLDVAKWSGRKDIRQNATYDHVSADELVLKIRGALGDDSQMFGPLANLPKRIVIHRDEFARLKVPTAHTTEFGVCIHDYTMAPCQLHADCLNCSEQVCVKGDEVRSARIRDELVTARENLEAAKQAHADGYFGASRWVDHHELTVKRLAQLCALLDDTSIPHGAVIQLSNLPVPSRIEQAKVARAALTHRPEPSADASISTETMRRLMLAMEENGG</sequence>
<dbReference type="EMBL" id="CADIKZ010000007">
    <property type="protein sequence ID" value="CAB3873552.1"/>
    <property type="molecule type" value="Genomic_DNA"/>
</dbReference>
<dbReference type="InterPro" id="IPR011010">
    <property type="entry name" value="DNA_brk_join_enz"/>
</dbReference>
<evidence type="ECO:0000313" key="2">
    <source>
        <dbReference type="EMBL" id="CAB3873552.1"/>
    </source>
</evidence>
<dbReference type="AlphaFoldDB" id="A0A6S7DA76"/>
<evidence type="ECO:0008006" key="4">
    <source>
        <dbReference type="Google" id="ProtNLM"/>
    </source>
</evidence>
<dbReference type="RefSeq" id="WP_020925840.1">
    <property type="nucleotide sequence ID" value="NZ_CADIKZ010000007.1"/>
</dbReference>
<organism evidence="2 3">
    <name type="scientific">Achromobacter pulmonis</name>
    <dbReference type="NCBI Taxonomy" id="1389932"/>
    <lineage>
        <taxon>Bacteria</taxon>
        <taxon>Pseudomonadati</taxon>
        <taxon>Pseudomonadota</taxon>
        <taxon>Betaproteobacteria</taxon>
        <taxon>Burkholderiales</taxon>
        <taxon>Alcaligenaceae</taxon>
        <taxon>Achromobacter</taxon>
    </lineage>
</organism>
<dbReference type="Gene3D" id="1.10.443.10">
    <property type="entry name" value="Intergrase catalytic core"/>
    <property type="match status" value="1"/>
</dbReference>
<name>A0A6S7DA76_9BURK</name>
<dbReference type="SUPFAM" id="SSF56349">
    <property type="entry name" value="DNA breaking-rejoining enzymes"/>
    <property type="match status" value="1"/>
</dbReference>
<accession>A0A6S7DA76</accession>
<dbReference type="Proteomes" id="UP000494203">
    <property type="component" value="Unassembled WGS sequence"/>
</dbReference>
<dbReference type="GO" id="GO:0006310">
    <property type="term" value="P:DNA recombination"/>
    <property type="evidence" value="ECO:0007669"/>
    <property type="project" value="UniProtKB-KW"/>
</dbReference>
<protein>
    <recommendedName>
        <fullName evidence="4">Integrase</fullName>
    </recommendedName>
</protein>
<dbReference type="GO" id="GO:0003677">
    <property type="term" value="F:DNA binding"/>
    <property type="evidence" value="ECO:0007669"/>
    <property type="project" value="InterPro"/>
</dbReference>
<dbReference type="InterPro" id="IPR013762">
    <property type="entry name" value="Integrase-like_cat_sf"/>
</dbReference>